<organism evidence="2 3">
    <name type="scientific">Spirosoma linguale (strain ATCC 33905 / DSM 74 / LMG 10896 / Claus 1)</name>
    <dbReference type="NCBI Taxonomy" id="504472"/>
    <lineage>
        <taxon>Bacteria</taxon>
        <taxon>Pseudomonadati</taxon>
        <taxon>Bacteroidota</taxon>
        <taxon>Cytophagia</taxon>
        <taxon>Cytophagales</taxon>
        <taxon>Cytophagaceae</taxon>
        <taxon>Spirosoma</taxon>
    </lineage>
</organism>
<dbReference type="KEGG" id="sli:Slin_1630"/>
<protein>
    <recommendedName>
        <fullName evidence="4">DUF3575 domain-containing protein</fullName>
    </recommendedName>
</protein>
<feature type="chain" id="PRO_5003034086" description="DUF3575 domain-containing protein" evidence="1">
    <location>
        <begin position="20"/>
        <end position="235"/>
    </location>
</feature>
<dbReference type="eggNOG" id="ENOG5033VPH">
    <property type="taxonomic scope" value="Bacteria"/>
</dbReference>
<dbReference type="STRING" id="504472.Slin_1630"/>
<dbReference type="AlphaFoldDB" id="D2QPU4"/>
<dbReference type="HOGENOM" id="CLU_1179619_0_0_10"/>
<reference evidence="2 3" key="1">
    <citation type="journal article" date="2010" name="Stand. Genomic Sci.">
        <title>Complete genome sequence of Spirosoma linguale type strain (1).</title>
        <authorList>
            <person name="Lail K."/>
            <person name="Sikorski J."/>
            <person name="Saunders E."/>
            <person name="Lapidus A."/>
            <person name="Glavina Del Rio T."/>
            <person name="Copeland A."/>
            <person name="Tice H."/>
            <person name="Cheng J.-F."/>
            <person name="Lucas S."/>
            <person name="Nolan M."/>
            <person name="Bruce D."/>
            <person name="Goodwin L."/>
            <person name="Pitluck S."/>
            <person name="Ivanova N."/>
            <person name="Mavromatis K."/>
            <person name="Ovchinnikova G."/>
            <person name="Pati A."/>
            <person name="Chen A."/>
            <person name="Palaniappan K."/>
            <person name="Land M."/>
            <person name="Hauser L."/>
            <person name="Chang Y.-J."/>
            <person name="Jeffries C.D."/>
            <person name="Chain P."/>
            <person name="Brettin T."/>
            <person name="Detter J.C."/>
            <person name="Schuetze A."/>
            <person name="Rohde M."/>
            <person name="Tindall B.J."/>
            <person name="Goeker M."/>
            <person name="Bristow J."/>
            <person name="Eisen J.A."/>
            <person name="Markowitz V."/>
            <person name="Hugenholtz P."/>
            <person name="Kyrpides N.C."/>
            <person name="Klenk H.-P."/>
            <person name="Chen F."/>
        </authorList>
    </citation>
    <scope>NUCLEOTIDE SEQUENCE [LARGE SCALE GENOMIC DNA]</scope>
    <source>
        <strain evidence="3">ATCC 33905 / DSM 74 / LMG 10896 / Claus 1</strain>
    </source>
</reference>
<dbReference type="Proteomes" id="UP000002028">
    <property type="component" value="Chromosome"/>
</dbReference>
<evidence type="ECO:0008006" key="4">
    <source>
        <dbReference type="Google" id="ProtNLM"/>
    </source>
</evidence>
<evidence type="ECO:0000313" key="3">
    <source>
        <dbReference type="Proteomes" id="UP000002028"/>
    </source>
</evidence>
<dbReference type="EMBL" id="CP001769">
    <property type="protein sequence ID" value="ADB37677.1"/>
    <property type="molecule type" value="Genomic_DNA"/>
</dbReference>
<keyword evidence="1" id="KW-0732">Signal</keyword>
<accession>D2QPU4</accession>
<name>D2QPU4_SPILD</name>
<keyword evidence="3" id="KW-1185">Reference proteome</keyword>
<evidence type="ECO:0000256" key="1">
    <source>
        <dbReference type="SAM" id="SignalP"/>
    </source>
</evidence>
<proteinExistence type="predicted"/>
<dbReference type="RefSeq" id="WP_012926228.1">
    <property type="nucleotide sequence ID" value="NC_013730.1"/>
</dbReference>
<sequence>MHQRLRLIPLLLLAFTASAQDSTVRYGYFPRVIVKLAPLSLLLDPDATIQGGLEVRTGRRSAVQGEIGFGHKGLAITSDDKQNFADWSIWRARSEWRHYTGRYRTNRRKNIHIKSQFPLGNYLAIEGFAKQINATKNLVLYDPDPNFPTNQEVINRFVWGGHIKWGRQIAIPSDAPQHLSRVLLDFYVGVGVRYGNTKINLPVSTCGCGLIPDRFQRGNSILPSLTAGLKIGFGL</sequence>
<gene>
    <name evidence="2" type="ordered locus">Slin_1630</name>
</gene>
<evidence type="ECO:0000313" key="2">
    <source>
        <dbReference type="EMBL" id="ADB37677.1"/>
    </source>
</evidence>
<feature type="signal peptide" evidence="1">
    <location>
        <begin position="1"/>
        <end position="19"/>
    </location>
</feature>